<proteinExistence type="predicted"/>
<dbReference type="SUPFAM" id="SSF55785">
    <property type="entry name" value="PYP-like sensor domain (PAS domain)"/>
    <property type="match status" value="3"/>
</dbReference>
<feature type="domain" description="PAC" evidence="7">
    <location>
        <begin position="240"/>
        <end position="292"/>
    </location>
</feature>
<dbReference type="InterPro" id="IPR029787">
    <property type="entry name" value="Nucleotide_cyclase"/>
</dbReference>
<feature type="domain" description="EAL" evidence="8">
    <location>
        <begin position="722"/>
        <end position="975"/>
    </location>
</feature>
<dbReference type="SMART" id="SM00086">
    <property type="entry name" value="PAC"/>
    <property type="match status" value="3"/>
</dbReference>
<dbReference type="CDD" id="cd01949">
    <property type="entry name" value="GGDEF"/>
    <property type="match status" value="1"/>
</dbReference>
<dbReference type="SUPFAM" id="SSF55073">
    <property type="entry name" value="Nucleotide cyclase"/>
    <property type="match status" value="1"/>
</dbReference>
<dbReference type="FunFam" id="3.30.70.270:FF:000001">
    <property type="entry name" value="Diguanylate cyclase domain protein"/>
    <property type="match status" value="1"/>
</dbReference>
<feature type="domain" description="PAS" evidence="6">
    <location>
        <begin position="289"/>
        <end position="332"/>
    </location>
</feature>
<evidence type="ECO:0000259" key="9">
    <source>
        <dbReference type="PROSITE" id="PS50887"/>
    </source>
</evidence>
<dbReference type="GO" id="GO:0071732">
    <property type="term" value="P:cellular response to nitric oxide"/>
    <property type="evidence" value="ECO:0007669"/>
    <property type="project" value="UniProtKB-ARBA"/>
</dbReference>
<evidence type="ECO:0000256" key="4">
    <source>
        <dbReference type="ARBA" id="ARBA00051114"/>
    </source>
</evidence>
<dbReference type="Proteomes" id="UP000504724">
    <property type="component" value="Chromosome"/>
</dbReference>
<dbReference type="InterPro" id="IPR001633">
    <property type="entry name" value="EAL_dom"/>
</dbReference>
<evidence type="ECO:0000256" key="1">
    <source>
        <dbReference type="ARBA" id="ARBA00001946"/>
    </source>
</evidence>
<dbReference type="Pfam" id="PF13426">
    <property type="entry name" value="PAS_9"/>
    <property type="match status" value="1"/>
</dbReference>
<evidence type="ECO:0000256" key="2">
    <source>
        <dbReference type="ARBA" id="ARBA00012282"/>
    </source>
</evidence>
<comment type="catalytic activity">
    <reaction evidence="4">
        <text>3',3'-c-di-GMP + H2O = 5'-phosphoguanylyl(3'-&gt;5')guanosine + H(+)</text>
        <dbReference type="Rhea" id="RHEA:24902"/>
        <dbReference type="ChEBI" id="CHEBI:15377"/>
        <dbReference type="ChEBI" id="CHEBI:15378"/>
        <dbReference type="ChEBI" id="CHEBI:58754"/>
        <dbReference type="ChEBI" id="CHEBI:58805"/>
        <dbReference type="EC" id="3.1.4.52"/>
    </reaction>
    <physiologicalReaction direction="left-to-right" evidence="4">
        <dbReference type="Rhea" id="RHEA:24903"/>
    </physiologicalReaction>
</comment>
<reference evidence="10 11" key="1">
    <citation type="submission" date="2020-05" db="EMBL/GenBank/DDBJ databases">
        <title>Thiomicrorhabdus sediminis sp.nov. and Thiomicrorhabdus xiamenensis sp.nov., novel sulfur-oxidizing bacteria isolated from coastal sediment.</title>
        <authorList>
            <person name="Liu X."/>
        </authorList>
    </citation>
    <scope>NUCLEOTIDE SEQUENCE [LARGE SCALE GENOMIC DNA]</scope>
    <source>
        <strain evidence="10 11">G2</strain>
    </source>
</reference>
<accession>A0A7D4SIC6</accession>
<name>A0A7D4SIC6_9GAMM</name>
<gene>
    <name evidence="10" type="ORF">HQN79_07920</name>
</gene>
<dbReference type="AlphaFoldDB" id="A0A7D4SIC6"/>
<dbReference type="Pfam" id="PF08448">
    <property type="entry name" value="PAS_4"/>
    <property type="match status" value="1"/>
</dbReference>
<dbReference type="InterPro" id="IPR000014">
    <property type="entry name" value="PAS"/>
</dbReference>
<dbReference type="PROSITE" id="PS50883">
    <property type="entry name" value="EAL"/>
    <property type="match status" value="1"/>
</dbReference>
<feature type="domain" description="GGDEF" evidence="9">
    <location>
        <begin position="580"/>
        <end position="713"/>
    </location>
</feature>
<evidence type="ECO:0000313" key="11">
    <source>
        <dbReference type="Proteomes" id="UP000504724"/>
    </source>
</evidence>
<dbReference type="InterPro" id="IPR052155">
    <property type="entry name" value="Biofilm_reg_signaling"/>
</dbReference>
<evidence type="ECO:0000313" key="10">
    <source>
        <dbReference type="EMBL" id="QKI89500.1"/>
    </source>
</evidence>
<evidence type="ECO:0000259" key="8">
    <source>
        <dbReference type="PROSITE" id="PS50883"/>
    </source>
</evidence>
<feature type="coiled-coil region" evidence="5">
    <location>
        <begin position="393"/>
        <end position="423"/>
    </location>
</feature>
<dbReference type="PROSITE" id="PS50112">
    <property type="entry name" value="PAS"/>
    <property type="match status" value="1"/>
</dbReference>
<dbReference type="PANTHER" id="PTHR44757">
    <property type="entry name" value="DIGUANYLATE CYCLASE DGCP"/>
    <property type="match status" value="1"/>
</dbReference>
<dbReference type="InterPro" id="IPR043128">
    <property type="entry name" value="Rev_trsase/Diguanyl_cyclase"/>
</dbReference>
<dbReference type="Gene3D" id="3.30.450.20">
    <property type="entry name" value="PAS domain"/>
    <property type="match status" value="4"/>
</dbReference>
<dbReference type="InterPro" id="IPR035965">
    <property type="entry name" value="PAS-like_dom_sf"/>
</dbReference>
<dbReference type="PANTHER" id="PTHR44757:SF2">
    <property type="entry name" value="BIOFILM ARCHITECTURE MAINTENANCE PROTEIN MBAA"/>
    <property type="match status" value="1"/>
</dbReference>
<sequence length="975" mass="111566">MLSQGELPSLTMNAWQTLLNLMPNPVAILQRVPGADKDNDALILVNKSYLETIGYPLEETPDLHTWFTKTCPDDDYRNLITEQWNTQLSANNDKTHNTLSVPCHLSCQDGEKRWLQISTHRHYPITDNLRLMVMLETSEPEEIIQSLQETTKALQASNHELLKQKSLLKQTQELAKVGSWELDLQTGLINWSDEIYQMHGAEPGSFQPDLAYLLNVSTEADEALKLKKALETAILTGEKQHLTHKVKRRDGKTGIIELTGLIEYDENNKPIKAVGSSTDITHALELQTQNNELAEIMERAYQEIFIYSTHNSKYLYANKDALESLGYSLEELQKMSIDQIYPHLTNGELEQYSIQAEKNPTQQKLLSQVRKNGTSYPVKANIQKVQFKGEEAIALFNRDISELKEVEETLREQNQLFENILQTVPTRIFWKDKNGDYLGANQHFLNDLKISSQDELRGKNDLEIEWPSGQGNAYFKQDMFVLNEGRSLLQLEDAFIDDDGSIQIWMMSKLPLRDETGKVTGLLGTYQDISSHRQLEIKLREQTQTLQHQAYHDALTQLPNRALLYQRIEQAIHRAERNNSQFAVLFIDLDHFKQINDSLGHDTGDQVLQAMARRLSDSLRKDDTISRLGGDEFTILQEPLNDYQDASALAQKLINATSQPLTIRDHTFYLSNSVGISIYPKDAITPDALLKAADAAMYRAKDQGRNNFQFYTNDLTEQAFEHLSMQTKIRQALDSEEFIPYFQPQINAQNGKLVGLEVLVRWKNKDGDIIPPSDFIPIAEKTGLIVQLDRQVMRKAIEHYTQWKKLGVIEGRLSLNLAVKQVQQKDFFTFIYNLLSKMQCEGSWLELELTESDIMTNLEEMSQKMNQLRELGIKISIDDFGTGYSSLSYLKKLPVRKLKIDRSFIRDLPDDEDDAVITKTIISMAENLGLEVIAEGVETVEQREFLLQNGCYQLQGFLYSKPLNATETLAYLQKL</sequence>
<dbReference type="CDD" id="cd01948">
    <property type="entry name" value="EAL"/>
    <property type="match status" value="1"/>
</dbReference>
<dbReference type="EC" id="3.1.4.52" evidence="2"/>
<comment type="cofactor">
    <cofactor evidence="1">
        <name>Mg(2+)</name>
        <dbReference type="ChEBI" id="CHEBI:18420"/>
    </cofactor>
</comment>
<dbReference type="Gene3D" id="3.30.70.270">
    <property type="match status" value="1"/>
</dbReference>
<dbReference type="InterPro" id="IPR001610">
    <property type="entry name" value="PAC"/>
</dbReference>
<dbReference type="NCBIfam" id="TIGR00254">
    <property type="entry name" value="GGDEF"/>
    <property type="match status" value="1"/>
</dbReference>
<dbReference type="RefSeq" id="WP_173285398.1">
    <property type="nucleotide sequence ID" value="NZ_CP054020.1"/>
</dbReference>
<dbReference type="InterPro" id="IPR013656">
    <property type="entry name" value="PAS_4"/>
</dbReference>
<evidence type="ECO:0000259" key="6">
    <source>
        <dbReference type="PROSITE" id="PS50112"/>
    </source>
</evidence>
<dbReference type="PROSITE" id="PS50887">
    <property type="entry name" value="GGDEF"/>
    <property type="match status" value="1"/>
</dbReference>
<dbReference type="NCBIfam" id="TIGR00229">
    <property type="entry name" value="sensory_box"/>
    <property type="match status" value="2"/>
</dbReference>
<dbReference type="Pfam" id="PF13188">
    <property type="entry name" value="PAS_8"/>
    <property type="match status" value="1"/>
</dbReference>
<keyword evidence="11" id="KW-1185">Reference proteome</keyword>
<feature type="domain" description="PAC" evidence="7">
    <location>
        <begin position="489"/>
        <end position="541"/>
    </location>
</feature>
<dbReference type="InterPro" id="IPR013655">
    <property type="entry name" value="PAS_fold_3"/>
</dbReference>
<dbReference type="SMART" id="SM00052">
    <property type="entry name" value="EAL"/>
    <property type="match status" value="1"/>
</dbReference>
<dbReference type="FunFam" id="3.20.20.450:FF:000001">
    <property type="entry name" value="Cyclic di-GMP phosphodiesterase yahA"/>
    <property type="match status" value="1"/>
</dbReference>
<evidence type="ECO:0000256" key="3">
    <source>
        <dbReference type="ARBA" id="ARBA00022636"/>
    </source>
</evidence>
<dbReference type="SUPFAM" id="SSF141868">
    <property type="entry name" value="EAL domain-like"/>
    <property type="match status" value="1"/>
</dbReference>
<dbReference type="SMART" id="SM00267">
    <property type="entry name" value="GGDEF"/>
    <property type="match status" value="1"/>
</dbReference>
<dbReference type="GO" id="GO:0071111">
    <property type="term" value="F:cyclic-guanylate-specific phosphodiesterase activity"/>
    <property type="evidence" value="ECO:0007669"/>
    <property type="project" value="UniProtKB-EC"/>
</dbReference>
<evidence type="ECO:0000256" key="5">
    <source>
        <dbReference type="SAM" id="Coils"/>
    </source>
</evidence>
<protein>
    <recommendedName>
        <fullName evidence="2">cyclic-guanylate-specific phosphodiesterase</fullName>
        <ecNumber evidence="2">3.1.4.52</ecNumber>
    </recommendedName>
</protein>
<dbReference type="EMBL" id="CP054020">
    <property type="protein sequence ID" value="QKI89500.1"/>
    <property type="molecule type" value="Genomic_DNA"/>
</dbReference>
<dbReference type="PROSITE" id="PS50113">
    <property type="entry name" value="PAC"/>
    <property type="match status" value="2"/>
</dbReference>
<dbReference type="InterPro" id="IPR035919">
    <property type="entry name" value="EAL_sf"/>
</dbReference>
<dbReference type="InterPro" id="IPR000700">
    <property type="entry name" value="PAS-assoc_C"/>
</dbReference>
<dbReference type="InterPro" id="IPR000160">
    <property type="entry name" value="GGDEF_dom"/>
</dbReference>
<dbReference type="SMART" id="SM00091">
    <property type="entry name" value="PAS"/>
    <property type="match status" value="3"/>
</dbReference>
<dbReference type="Pfam" id="PF00563">
    <property type="entry name" value="EAL"/>
    <property type="match status" value="1"/>
</dbReference>
<dbReference type="Gene3D" id="3.20.20.450">
    <property type="entry name" value="EAL domain"/>
    <property type="match status" value="1"/>
</dbReference>
<keyword evidence="3" id="KW-0973">c-di-GMP</keyword>
<dbReference type="CDD" id="cd00130">
    <property type="entry name" value="PAS"/>
    <property type="match status" value="1"/>
</dbReference>
<organism evidence="10 11">
    <name type="scientific">Thiomicrorhabdus xiamenensis</name>
    <dbReference type="NCBI Taxonomy" id="2739063"/>
    <lineage>
        <taxon>Bacteria</taxon>
        <taxon>Pseudomonadati</taxon>
        <taxon>Pseudomonadota</taxon>
        <taxon>Gammaproteobacteria</taxon>
        <taxon>Thiotrichales</taxon>
        <taxon>Piscirickettsiaceae</taxon>
        <taxon>Thiomicrorhabdus</taxon>
    </lineage>
</organism>
<dbReference type="KEGG" id="txa:HQN79_07920"/>
<keyword evidence="5" id="KW-0175">Coiled coil</keyword>
<dbReference type="Pfam" id="PF00990">
    <property type="entry name" value="GGDEF"/>
    <property type="match status" value="1"/>
</dbReference>
<evidence type="ECO:0000259" key="7">
    <source>
        <dbReference type="PROSITE" id="PS50113"/>
    </source>
</evidence>
<dbReference type="Pfam" id="PF08447">
    <property type="entry name" value="PAS_3"/>
    <property type="match status" value="1"/>
</dbReference>